<reference evidence="3" key="2">
    <citation type="submission" date="2012-08" db="EMBL/GenBank/DDBJ databases">
        <title>Genome sequence of Kazachstania naganishii.</title>
        <authorList>
            <person name="Gordon J.L."/>
            <person name="Armisen D."/>
            <person name="Proux-Wera E."/>
            <person name="OhEigeartaigh S.S."/>
            <person name="Byrne K.P."/>
            <person name="Wolfe K.H."/>
        </authorList>
    </citation>
    <scope>NUCLEOTIDE SEQUENCE [LARGE SCALE GENOMIC DNA]</scope>
    <source>
        <strain evidence="3">ATCC MYA-139 / BCRC 22969 / CBS 8797 / CCRC 22969 / KCTC 17520 / NBRC 10181 / NCYC 3082</strain>
    </source>
</reference>
<dbReference type="AlphaFoldDB" id="J7RHY0"/>
<proteinExistence type="predicted"/>
<feature type="compositionally biased region" description="Gly residues" evidence="1">
    <location>
        <begin position="110"/>
        <end position="119"/>
    </location>
</feature>
<sequence>MQICGRASPCLYTAHSRVQDFPPCAPQTTPLQGQRRSPHSGLLLPLLPLCQQRATVVTAADSSRGGHRGRCRDAPPPAPPPPHALSGPQKSVVWGRGGKGRRGKGRGEEGGSPGVGVRGFHGRRKHNPVGVSAGWCSRSCRMHGYGLKPFLLNKCIHSGKCLAEKYLKNLVSQYIFYCPFNRAIQCLLDLSLCSL</sequence>
<dbReference type="Proteomes" id="UP000006310">
    <property type="component" value="Chromosome 3"/>
</dbReference>
<name>J7RHY0_HUIN7</name>
<dbReference type="GeneID" id="34524833"/>
<gene>
    <name evidence="2" type="primary">KNAG0C00390</name>
    <name evidence="2" type="ordered locus">KNAG_0C00390</name>
</gene>
<dbReference type="EMBL" id="HE978316">
    <property type="protein sequence ID" value="CCK69153.1"/>
    <property type="molecule type" value="Genomic_DNA"/>
</dbReference>
<dbReference type="KEGG" id="kng:KNAG_0C00390"/>
<dbReference type="RefSeq" id="XP_022463399.1">
    <property type="nucleotide sequence ID" value="XM_022606733.1"/>
</dbReference>
<accession>J7RHY0</accession>
<evidence type="ECO:0000313" key="2">
    <source>
        <dbReference type="EMBL" id="CCK69153.1"/>
    </source>
</evidence>
<reference evidence="2 3" key="1">
    <citation type="journal article" date="2011" name="Proc. Natl. Acad. Sci. U.S.A.">
        <title>Evolutionary erosion of yeast sex chromosomes by mating-type switching accidents.</title>
        <authorList>
            <person name="Gordon J.L."/>
            <person name="Armisen D."/>
            <person name="Proux-Wera E."/>
            <person name="Oheigeartaigh S.S."/>
            <person name="Byrne K.P."/>
            <person name="Wolfe K.H."/>
        </authorList>
    </citation>
    <scope>NUCLEOTIDE SEQUENCE [LARGE SCALE GENOMIC DNA]</scope>
    <source>
        <strain evidence="3">ATCC MYA-139 / BCRC 22969 / CBS 8797 / CCRC 22969 / KCTC 17520 / NBRC 10181 / NCYC 3082</strain>
    </source>
</reference>
<organism evidence="2 3">
    <name type="scientific">Huiozyma naganishii (strain ATCC MYA-139 / BCRC 22969 / CBS 8797 / KCTC 17520 / NBRC 10181 / NCYC 3082 / Yp74L-3)</name>
    <name type="common">Yeast</name>
    <name type="synonym">Kazachstania naganishii</name>
    <dbReference type="NCBI Taxonomy" id="1071383"/>
    <lineage>
        <taxon>Eukaryota</taxon>
        <taxon>Fungi</taxon>
        <taxon>Dikarya</taxon>
        <taxon>Ascomycota</taxon>
        <taxon>Saccharomycotina</taxon>
        <taxon>Saccharomycetes</taxon>
        <taxon>Saccharomycetales</taxon>
        <taxon>Saccharomycetaceae</taxon>
        <taxon>Huiozyma</taxon>
    </lineage>
</organism>
<dbReference type="HOGENOM" id="CLU_1396526_0_0_1"/>
<keyword evidence="3" id="KW-1185">Reference proteome</keyword>
<evidence type="ECO:0000256" key="1">
    <source>
        <dbReference type="SAM" id="MobiDB-lite"/>
    </source>
</evidence>
<evidence type="ECO:0000313" key="3">
    <source>
        <dbReference type="Proteomes" id="UP000006310"/>
    </source>
</evidence>
<protein>
    <submittedName>
        <fullName evidence="2">Uncharacterized protein</fullName>
    </submittedName>
</protein>
<feature type="compositionally biased region" description="Pro residues" evidence="1">
    <location>
        <begin position="74"/>
        <end position="83"/>
    </location>
</feature>
<feature type="region of interest" description="Disordered" evidence="1">
    <location>
        <begin position="58"/>
        <end position="123"/>
    </location>
</feature>